<dbReference type="InterPro" id="IPR033134">
    <property type="entry name" value="Asp/Glu_racemase_AS_2"/>
</dbReference>
<dbReference type="SUPFAM" id="SSF53681">
    <property type="entry name" value="Aspartate/glutamate racemase"/>
    <property type="match status" value="2"/>
</dbReference>
<evidence type="ECO:0000256" key="1">
    <source>
        <dbReference type="ARBA" id="ARBA00023235"/>
    </source>
</evidence>
<protein>
    <submittedName>
        <fullName evidence="2">Glutamate racemase</fullName>
    </submittedName>
</protein>
<accession>A0A1H1LMK0</accession>
<proteinExistence type="predicted"/>
<dbReference type="PROSITE" id="PS00923">
    <property type="entry name" value="ASP_GLU_RACEMASE_1"/>
    <property type="match status" value="1"/>
</dbReference>
<dbReference type="PANTHER" id="PTHR21198:SF2">
    <property type="entry name" value="GLUTAMATE RACEMASE"/>
    <property type="match status" value="1"/>
</dbReference>
<dbReference type="InterPro" id="IPR018187">
    <property type="entry name" value="Asp/Glu_racemase_AS_1"/>
</dbReference>
<dbReference type="EMBL" id="LT629766">
    <property type="protein sequence ID" value="SDR75748.1"/>
    <property type="molecule type" value="Genomic_DNA"/>
</dbReference>
<evidence type="ECO:0000313" key="3">
    <source>
        <dbReference type="Proteomes" id="UP000199597"/>
    </source>
</evidence>
<dbReference type="AlphaFoldDB" id="A0A1H1LMK0"/>
<dbReference type="Pfam" id="PF01177">
    <property type="entry name" value="Asp_Glu_race"/>
    <property type="match status" value="1"/>
</dbReference>
<dbReference type="Gene3D" id="3.40.50.1860">
    <property type="match status" value="2"/>
</dbReference>
<dbReference type="GO" id="GO:0008881">
    <property type="term" value="F:glutamate racemase activity"/>
    <property type="evidence" value="ECO:0007669"/>
    <property type="project" value="TreeGrafter"/>
</dbReference>
<dbReference type="PANTHER" id="PTHR21198">
    <property type="entry name" value="GLUTAMATE RACEMASE"/>
    <property type="match status" value="1"/>
</dbReference>
<dbReference type="InterPro" id="IPR015942">
    <property type="entry name" value="Asp/Glu/hydantoin_racemase"/>
</dbReference>
<dbReference type="RefSeq" id="WP_092009165.1">
    <property type="nucleotide sequence ID" value="NZ_LT629766.1"/>
</dbReference>
<dbReference type="STRING" id="1136497.SAMN04489752_0167"/>
<organism evidence="2 3">
    <name type="scientific">Brevibacterium siliguriense</name>
    <dbReference type="NCBI Taxonomy" id="1136497"/>
    <lineage>
        <taxon>Bacteria</taxon>
        <taxon>Bacillati</taxon>
        <taxon>Actinomycetota</taxon>
        <taxon>Actinomycetes</taxon>
        <taxon>Micrococcales</taxon>
        <taxon>Brevibacteriaceae</taxon>
        <taxon>Brevibacterium</taxon>
    </lineage>
</organism>
<keyword evidence="3" id="KW-1185">Reference proteome</keyword>
<dbReference type="InterPro" id="IPR001920">
    <property type="entry name" value="Asp/Glu_race"/>
</dbReference>
<name>A0A1H1LMK0_9MICO</name>
<dbReference type="GO" id="GO:0009252">
    <property type="term" value="P:peptidoglycan biosynthetic process"/>
    <property type="evidence" value="ECO:0007669"/>
    <property type="project" value="TreeGrafter"/>
</dbReference>
<keyword evidence="1" id="KW-0413">Isomerase</keyword>
<sequence>MTRIGLLDSGLGLLGTADALFNLAPDADLVLAMDPDFTPYGSLSTDTLEQRALHSAGVLAEWEPDAIVIACNTASVQALEAVRARYEPNIPVIGTVPAVKMAAGTGQDFAIWATPATTGSEYQQHLIDSFAADLHVAKVACPGLAEAINVADLDQIDTAIEDAFTQMGPGMETVVLGCTHYGLVADRIMAARAGALTVFDSPMPVAKQTLRRIGLEPAGVGEDHTGTGRVLATFASGRRVSLPQALAAYPAGKRLLAREAREA</sequence>
<gene>
    <name evidence="2" type="ORF">SAMN04489752_0167</name>
</gene>
<evidence type="ECO:0000313" key="2">
    <source>
        <dbReference type="EMBL" id="SDR75748.1"/>
    </source>
</evidence>
<dbReference type="PROSITE" id="PS00924">
    <property type="entry name" value="ASP_GLU_RACEMASE_2"/>
    <property type="match status" value="1"/>
</dbReference>
<reference evidence="3" key="1">
    <citation type="submission" date="2016-10" db="EMBL/GenBank/DDBJ databases">
        <authorList>
            <person name="Varghese N."/>
            <person name="Submissions S."/>
        </authorList>
    </citation>
    <scope>NUCLEOTIDE SEQUENCE [LARGE SCALE GENOMIC DNA]</scope>
    <source>
        <strain evidence="3">DSM 23676</strain>
    </source>
</reference>
<dbReference type="OrthoDB" id="9801055at2"/>
<dbReference type="Proteomes" id="UP000199597">
    <property type="component" value="Chromosome I"/>
</dbReference>